<organism evidence="2 3">
    <name type="scientific">Jatrophihabitans lederbergiae</name>
    <dbReference type="NCBI Taxonomy" id="3075547"/>
    <lineage>
        <taxon>Bacteria</taxon>
        <taxon>Bacillati</taxon>
        <taxon>Actinomycetota</taxon>
        <taxon>Actinomycetes</taxon>
        <taxon>Jatrophihabitantales</taxon>
        <taxon>Jatrophihabitantaceae</taxon>
        <taxon>Jatrophihabitans</taxon>
    </lineage>
</organism>
<comment type="caution">
    <text evidence="2">The sequence shown here is derived from an EMBL/GenBank/DDBJ whole genome shotgun (WGS) entry which is preliminary data.</text>
</comment>
<sequence>MNATQNTIKPSYQVGSRVLVQHKGTTSTGQISSIHRQSNGTEYVVRIDACDGGMGSVLNLWSTSDRPMSMRPAPMPEGGAAR</sequence>
<name>A0ABU2JBC9_9ACTN</name>
<gene>
    <name evidence="2" type="ORF">RM423_12925</name>
</gene>
<dbReference type="SUPFAM" id="SSF54160">
    <property type="entry name" value="Chromo domain-like"/>
    <property type="match status" value="1"/>
</dbReference>
<protein>
    <recommendedName>
        <fullName evidence="4">DUF1918 domain-containing protein</fullName>
    </recommendedName>
</protein>
<keyword evidence="3" id="KW-1185">Reference proteome</keyword>
<evidence type="ECO:0000313" key="3">
    <source>
        <dbReference type="Proteomes" id="UP001183176"/>
    </source>
</evidence>
<feature type="region of interest" description="Disordered" evidence="1">
    <location>
        <begin position="63"/>
        <end position="82"/>
    </location>
</feature>
<evidence type="ECO:0000256" key="1">
    <source>
        <dbReference type="SAM" id="MobiDB-lite"/>
    </source>
</evidence>
<dbReference type="RefSeq" id="WP_311423444.1">
    <property type="nucleotide sequence ID" value="NZ_JAVREH010000016.1"/>
</dbReference>
<dbReference type="InterPro" id="IPR016197">
    <property type="entry name" value="Chromo-like_dom_sf"/>
</dbReference>
<accession>A0ABU2JBC9</accession>
<reference evidence="3" key="1">
    <citation type="submission" date="2023-07" db="EMBL/GenBank/DDBJ databases">
        <title>30 novel species of actinomycetes from the DSMZ collection.</title>
        <authorList>
            <person name="Nouioui I."/>
        </authorList>
    </citation>
    <scope>NUCLEOTIDE SEQUENCE [LARGE SCALE GENOMIC DNA]</scope>
    <source>
        <strain evidence="3">DSM 44399</strain>
    </source>
</reference>
<evidence type="ECO:0008006" key="4">
    <source>
        <dbReference type="Google" id="ProtNLM"/>
    </source>
</evidence>
<evidence type="ECO:0000313" key="2">
    <source>
        <dbReference type="EMBL" id="MDT0262293.1"/>
    </source>
</evidence>
<dbReference type="EMBL" id="JAVREH010000016">
    <property type="protein sequence ID" value="MDT0262293.1"/>
    <property type="molecule type" value="Genomic_DNA"/>
</dbReference>
<proteinExistence type="predicted"/>
<dbReference type="Proteomes" id="UP001183176">
    <property type="component" value="Unassembled WGS sequence"/>
</dbReference>